<evidence type="ECO:0000256" key="3">
    <source>
        <dbReference type="ARBA" id="ARBA00022471"/>
    </source>
</evidence>
<feature type="transmembrane region" description="Helical" evidence="7">
    <location>
        <begin position="6"/>
        <end position="29"/>
    </location>
</feature>
<keyword evidence="7" id="KW-0472">Membrane</keyword>
<accession>A0A6A4N2T4</accession>
<dbReference type="PANTHER" id="PTHR31232">
    <property type="match status" value="1"/>
</dbReference>
<evidence type="ECO:0000256" key="6">
    <source>
        <dbReference type="RuleBase" id="RU367044"/>
    </source>
</evidence>
<protein>
    <recommendedName>
        <fullName evidence="6">S-protein homolog</fullName>
    </recommendedName>
</protein>
<dbReference type="OrthoDB" id="1933876at2759"/>
<dbReference type="EMBL" id="WOCE01000022">
    <property type="protein sequence ID" value="KAE9588866.1"/>
    <property type="molecule type" value="Genomic_DNA"/>
</dbReference>
<evidence type="ECO:0000256" key="1">
    <source>
        <dbReference type="ARBA" id="ARBA00004613"/>
    </source>
</evidence>
<keyword evidence="7" id="KW-0812">Transmembrane</keyword>
<evidence type="ECO:0000313" key="9">
    <source>
        <dbReference type="Proteomes" id="UP000447434"/>
    </source>
</evidence>
<evidence type="ECO:0000256" key="5">
    <source>
        <dbReference type="ARBA" id="ARBA00022729"/>
    </source>
</evidence>
<dbReference type="InterPro" id="IPR010264">
    <property type="entry name" value="Self-incomp_S1"/>
</dbReference>
<keyword evidence="9" id="KW-1185">Reference proteome</keyword>
<sequence length="136" mass="15745">MVQPLSHISIFILILISYLTILSEGKILFFPVRHVHIKNNLGDGINLQVHCKSGDDDLGIHNVTYGGDYEFHFKVNIFGTTLFFCGLEWNGKLHYIDAYDHERDKQRCGPDCFWTIDTNQACLYNFHTRSQDCTLF</sequence>
<reference evidence="9" key="1">
    <citation type="journal article" date="2020" name="Nat. Commun.">
        <title>Genome sequence of the cluster root forming white lupin.</title>
        <authorList>
            <person name="Hufnagel B."/>
            <person name="Marques A."/>
            <person name="Soriano A."/>
            <person name="Marques L."/>
            <person name="Divol F."/>
            <person name="Doumas P."/>
            <person name="Sallet E."/>
            <person name="Mancinotti D."/>
            <person name="Carrere S."/>
            <person name="Marande W."/>
            <person name="Arribat S."/>
            <person name="Keller J."/>
            <person name="Huneau C."/>
            <person name="Blein T."/>
            <person name="Aime D."/>
            <person name="Laguerre M."/>
            <person name="Taylor J."/>
            <person name="Schubert V."/>
            <person name="Nelson M."/>
            <person name="Geu-Flores F."/>
            <person name="Crespi M."/>
            <person name="Gallardo-Guerrero K."/>
            <person name="Delaux P.-M."/>
            <person name="Salse J."/>
            <person name="Berges H."/>
            <person name="Guyot R."/>
            <person name="Gouzy J."/>
            <person name="Peret B."/>
        </authorList>
    </citation>
    <scope>NUCLEOTIDE SEQUENCE [LARGE SCALE GENOMIC DNA]</scope>
    <source>
        <strain evidence="9">cv. Amiga</strain>
    </source>
</reference>
<dbReference type="AlphaFoldDB" id="A0A6A4N2T4"/>
<comment type="subcellular location">
    <subcellularLocation>
        <location evidence="1 6">Secreted</location>
    </subcellularLocation>
</comment>
<dbReference type="PANTHER" id="PTHR31232:SF43">
    <property type="entry name" value="S-PROTEIN HOMOLOG 29-RELATED"/>
    <property type="match status" value="1"/>
</dbReference>
<keyword evidence="4 6" id="KW-0964">Secreted</keyword>
<evidence type="ECO:0000313" key="8">
    <source>
        <dbReference type="EMBL" id="KAE9588866.1"/>
    </source>
</evidence>
<dbReference type="Proteomes" id="UP000447434">
    <property type="component" value="Chromosome 22"/>
</dbReference>
<evidence type="ECO:0000256" key="4">
    <source>
        <dbReference type="ARBA" id="ARBA00022525"/>
    </source>
</evidence>
<evidence type="ECO:0000256" key="2">
    <source>
        <dbReference type="ARBA" id="ARBA00005581"/>
    </source>
</evidence>
<dbReference type="Pfam" id="PF05938">
    <property type="entry name" value="Self-incomp_S1"/>
    <property type="match status" value="1"/>
</dbReference>
<keyword evidence="7" id="KW-1133">Transmembrane helix</keyword>
<comment type="similarity">
    <text evidence="2 6">Belongs to the plant self-incompatibility (S1) protein family.</text>
</comment>
<keyword evidence="5" id="KW-0732">Signal</keyword>
<comment type="caution">
    <text evidence="8">The sequence shown here is derived from an EMBL/GenBank/DDBJ whole genome shotgun (WGS) entry which is preliminary data.</text>
</comment>
<dbReference type="GO" id="GO:0005576">
    <property type="term" value="C:extracellular region"/>
    <property type="evidence" value="ECO:0007669"/>
    <property type="project" value="UniProtKB-SubCell"/>
</dbReference>
<gene>
    <name evidence="8" type="ORF">Lalb_Chr22g0360131</name>
</gene>
<name>A0A6A4N2T4_LUPAL</name>
<proteinExistence type="inferred from homology"/>
<dbReference type="GO" id="GO:0060320">
    <property type="term" value="P:rejection of self pollen"/>
    <property type="evidence" value="ECO:0007669"/>
    <property type="project" value="UniProtKB-KW"/>
</dbReference>
<organism evidence="8 9">
    <name type="scientific">Lupinus albus</name>
    <name type="common">White lupine</name>
    <name type="synonym">Lupinus termis</name>
    <dbReference type="NCBI Taxonomy" id="3870"/>
    <lineage>
        <taxon>Eukaryota</taxon>
        <taxon>Viridiplantae</taxon>
        <taxon>Streptophyta</taxon>
        <taxon>Embryophyta</taxon>
        <taxon>Tracheophyta</taxon>
        <taxon>Spermatophyta</taxon>
        <taxon>Magnoliopsida</taxon>
        <taxon>eudicotyledons</taxon>
        <taxon>Gunneridae</taxon>
        <taxon>Pentapetalae</taxon>
        <taxon>rosids</taxon>
        <taxon>fabids</taxon>
        <taxon>Fabales</taxon>
        <taxon>Fabaceae</taxon>
        <taxon>Papilionoideae</taxon>
        <taxon>50 kb inversion clade</taxon>
        <taxon>genistoids sensu lato</taxon>
        <taxon>core genistoids</taxon>
        <taxon>Genisteae</taxon>
        <taxon>Lupinus</taxon>
    </lineage>
</organism>
<keyword evidence="3 6" id="KW-0713">Self-incompatibility</keyword>
<evidence type="ECO:0000256" key="7">
    <source>
        <dbReference type="SAM" id="Phobius"/>
    </source>
</evidence>